<dbReference type="SUPFAM" id="SSF48371">
    <property type="entry name" value="ARM repeat"/>
    <property type="match status" value="1"/>
</dbReference>
<dbReference type="Proteomes" id="UP000070456">
    <property type="component" value="Unassembled WGS sequence"/>
</dbReference>
<dbReference type="PANTHER" id="PTHR38812">
    <property type="entry name" value="MU-LIKE PROPHAGE FLUMU PROTEIN GP42"/>
    <property type="match status" value="1"/>
</dbReference>
<dbReference type="AlphaFoldDB" id="A0A140L1X3"/>
<dbReference type="InterPro" id="IPR011989">
    <property type="entry name" value="ARM-like"/>
</dbReference>
<dbReference type="OrthoDB" id="1677957at2"/>
<dbReference type="Gene3D" id="1.25.10.10">
    <property type="entry name" value="Leucine-rich Repeat Variant"/>
    <property type="match status" value="1"/>
</dbReference>
<dbReference type="NCBIfam" id="TIGR02675">
    <property type="entry name" value="tape_meas_nterm"/>
    <property type="match status" value="1"/>
</dbReference>
<evidence type="ECO:0000259" key="2">
    <source>
        <dbReference type="Pfam" id="PF20155"/>
    </source>
</evidence>
<keyword evidence="1" id="KW-0175">Coiled coil</keyword>
<organism evidence="3 4">
    <name type="scientific">Thermotalea metallivorans</name>
    <dbReference type="NCBI Taxonomy" id="520762"/>
    <lineage>
        <taxon>Bacteria</taxon>
        <taxon>Bacillati</taxon>
        <taxon>Bacillota</taxon>
        <taxon>Clostridia</taxon>
        <taxon>Peptostreptococcales</taxon>
        <taxon>Thermotaleaceae</taxon>
        <taxon>Thermotalea</taxon>
    </lineage>
</organism>
<feature type="coiled-coil region" evidence="1">
    <location>
        <begin position="49"/>
        <end position="160"/>
    </location>
</feature>
<feature type="domain" description="Tape measure protein N-terminal" evidence="2">
    <location>
        <begin position="202"/>
        <end position="386"/>
    </location>
</feature>
<dbReference type="InterPro" id="IPR013491">
    <property type="entry name" value="Tape_meas_N"/>
</dbReference>
<proteinExistence type="predicted"/>
<dbReference type="EMBL" id="LOEE01000050">
    <property type="protein sequence ID" value="KXG74548.1"/>
    <property type="molecule type" value="Genomic_DNA"/>
</dbReference>
<evidence type="ECO:0000313" key="3">
    <source>
        <dbReference type="EMBL" id="KXG74548.1"/>
    </source>
</evidence>
<dbReference type="PATRIC" id="fig|520762.4.peg.2511"/>
<comment type="caution">
    <text evidence="3">The sequence shown here is derived from an EMBL/GenBank/DDBJ whole genome shotgun (WGS) entry which is preliminary data.</text>
</comment>
<gene>
    <name evidence="3" type="ORF">AN619_22760</name>
</gene>
<protein>
    <recommendedName>
        <fullName evidence="2">Tape measure protein N-terminal domain-containing protein</fullName>
    </recommendedName>
</protein>
<dbReference type="STRING" id="520762.AN619_22760"/>
<reference evidence="3 4" key="1">
    <citation type="submission" date="2015-12" db="EMBL/GenBank/DDBJ databases">
        <title>Draft genome sequence of the thermoanaerobe Thermotalea metallivorans, an isolate from the runoff channel of the Great Artesian Basin, Australia.</title>
        <authorList>
            <person name="Patel B.K."/>
        </authorList>
    </citation>
    <scope>NUCLEOTIDE SEQUENCE [LARGE SCALE GENOMIC DNA]</scope>
    <source>
        <strain evidence="3 4">B2-1</strain>
    </source>
</reference>
<evidence type="ECO:0000256" key="1">
    <source>
        <dbReference type="SAM" id="Coils"/>
    </source>
</evidence>
<dbReference type="Pfam" id="PF20155">
    <property type="entry name" value="TMP_3"/>
    <property type="match status" value="1"/>
</dbReference>
<dbReference type="InterPro" id="IPR053058">
    <property type="entry name" value="Mulikevirus_tape_measure"/>
</dbReference>
<dbReference type="InterPro" id="IPR016024">
    <property type="entry name" value="ARM-type_fold"/>
</dbReference>
<accession>A0A140L1X3</accession>
<name>A0A140L1X3_9FIRM</name>
<evidence type="ECO:0000313" key="4">
    <source>
        <dbReference type="Proteomes" id="UP000070456"/>
    </source>
</evidence>
<sequence length="852" mass="90410">MADNFGLKIGVEGEKEFKNALRDINQAFKVLGSEMALISSQFDKNDKSIQALTARNEILEKTIDAQKEKIETLRSALDNASTSFGENDRRTQNWQIQLNKALAELNGMERELENNNKSLRDHSDATDESADNMEDAADAADELADNVDDVGHEMDDATKKTSVLGDVLKANLLSDAIIGGVKALGSAIAGIGKAFVGSMKDGVEYNAQMESYTASFTTMLGDEAKAQKLVNDLKKEAAATPFGMQDLAQSAQTLMSFGMSAEEAQIRMKQLGDISQGDAEKFKSLTLAFAQMSSTGKLTGQDLMQMINAGFNPLEEISRKTGKSIGELKEEMSKGAISADMVAEAFASATSEGGRFYGSMEAQSKTFSGQMATLEDGVASLKGQLAEGLTTMLSGTVLPMVNGWIDELSQAFEKDGVQGLIDAFGGILEEAVQFISEQLPIVVDIASQIIISLVQGLTSALPKITEAAVILLMTLVNGIIETLPALVTAGVQMIGTIVSGIAEALPQLIPAAVSAVIQIVQALLDNLPMILEAALQLVLGLTQGILDALPVLIAALPVIITGIVDFIIGAIPQIIEAGIQLLTSLISALPEIITVIVEAIPQIVDGLITAILGSIPQFIDAGVQLLVALVQNLPQIISTVITVIPKIVSSLVNAIIGSIPQIIQAGIMLLVSLIKNLPTIIVEVVKAVPQIITALVKGFTGSIWQMAQVGTNLIKGLWQGISDAGAWLWDKISGFFGGVVDKIKNFFGIHSPSTLFAGIGENLGEGIGVGFEKAMNSVSQDMQNAIPTDFDINSNLNMNGAGISSSYGTFEGSLITIQQMIVRSEDDIRKISQELYNLMQTGSRAQGRFITA</sequence>
<dbReference type="PANTHER" id="PTHR38812:SF2">
    <property type="entry name" value="MU-LIKE PROPHAGE FLUMU PROTEIN GP42"/>
    <property type="match status" value="1"/>
</dbReference>
<dbReference type="RefSeq" id="WP_068557049.1">
    <property type="nucleotide sequence ID" value="NZ_LOEE01000050.1"/>
</dbReference>
<dbReference type="SUPFAM" id="SSF57997">
    <property type="entry name" value="Tropomyosin"/>
    <property type="match status" value="1"/>
</dbReference>
<keyword evidence="4" id="KW-1185">Reference proteome</keyword>